<keyword evidence="2" id="KW-0812">Transmembrane</keyword>
<evidence type="ECO:0000313" key="5">
    <source>
        <dbReference type="Proteomes" id="UP001164929"/>
    </source>
</evidence>
<dbReference type="EMBL" id="JAQIZT010000007">
    <property type="protein sequence ID" value="KAJ6990839.1"/>
    <property type="molecule type" value="Genomic_DNA"/>
</dbReference>
<protein>
    <recommendedName>
        <fullName evidence="3">RING-type domain-containing protein</fullName>
    </recommendedName>
</protein>
<gene>
    <name evidence="4" type="ORF">NC653_019170</name>
</gene>
<evidence type="ECO:0000256" key="2">
    <source>
        <dbReference type="SAM" id="Phobius"/>
    </source>
</evidence>
<keyword evidence="1" id="KW-0863">Zinc-finger</keyword>
<keyword evidence="1" id="KW-0862">Zinc</keyword>
<dbReference type="AlphaFoldDB" id="A0AAD6QI39"/>
<accession>A0AAD6QI39</accession>
<dbReference type="CDD" id="cd16461">
    <property type="entry name" value="RING-H2_EL5-like"/>
    <property type="match status" value="1"/>
</dbReference>
<dbReference type="SUPFAM" id="SSF57850">
    <property type="entry name" value="RING/U-box"/>
    <property type="match status" value="1"/>
</dbReference>
<dbReference type="Pfam" id="PF13639">
    <property type="entry name" value="zf-RING_2"/>
    <property type="match status" value="1"/>
</dbReference>
<reference evidence="4" key="1">
    <citation type="journal article" date="2023" name="Mol. Ecol. Resour.">
        <title>Chromosome-level genome assembly of a triploid poplar Populus alba 'Berolinensis'.</title>
        <authorList>
            <person name="Chen S."/>
            <person name="Yu Y."/>
            <person name="Wang X."/>
            <person name="Wang S."/>
            <person name="Zhang T."/>
            <person name="Zhou Y."/>
            <person name="He R."/>
            <person name="Meng N."/>
            <person name="Wang Y."/>
            <person name="Liu W."/>
            <person name="Liu Z."/>
            <person name="Liu J."/>
            <person name="Guo Q."/>
            <person name="Huang H."/>
            <person name="Sederoff R.R."/>
            <person name="Wang G."/>
            <person name="Qu G."/>
            <person name="Chen S."/>
        </authorList>
    </citation>
    <scope>NUCLEOTIDE SEQUENCE</scope>
    <source>
        <strain evidence="4">SC-2020</strain>
    </source>
</reference>
<evidence type="ECO:0000259" key="3">
    <source>
        <dbReference type="PROSITE" id="PS50089"/>
    </source>
</evidence>
<evidence type="ECO:0000256" key="1">
    <source>
        <dbReference type="PROSITE-ProRule" id="PRU00175"/>
    </source>
</evidence>
<proteinExistence type="predicted"/>
<dbReference type="SMART" id="SM00184">
    <property type="entry name" value="RING"/>
    <property type="match status" value="1"/>
</dbReference>
<dbReference type="PANTHER" id="PTHR47662">
    <property type="entry name" value="RING-TYPE DOMAIN-CONTAINING PROTEIN"/>
    <property type="match status" value="1"/>
</dbReference>
<dbReference type="Gene3D" id="3.30.40.10">
    <property type="entry name" value="Zinc/RING finger domain, C3HC4 (zinc finger)"/>
    <property type="match status" value="1"/>
</dbReference>
<keyword evidence="2" id="KW-1133">Transmembrane helix</keyword>
<sequence>MAALLNVFPHLYTIAVSFFNLLLLKALFLIRSFVPGSEVTNPDKLFRIISTQYLNIIEKENPTLHYCEKISRPQSRECAVCLSEFTEGERVRKLKCHHTFHKECLDKWLHQSMATCPLCRTTVLPDEIVVNYHQLRDNILNGGSYDDIVFLLSALYGSISMSIPLSYKNERKKYTLAIWRVVRSISSSAWSPVNFSRMISSLTYCITSRDMEGRGCVHTSYQGS</sequence>
<feature type="domain" description="RING-type" evidence="3">
    <location>
        <begin position="78"/>
        <end position="120"/>
    </location>
</feature>
<feature type="transmembrane region" description="Helical" evidence="2">
    <location>
        <begin position="12"/>
        <end position="34"/>
    </location>
</feature>
<organism evidence="4 5">
    <name type="scientific">Populus alba x Populus x berolinensis</name>
    <dbReference type="NCBI Taxonomy" id="444605"/>
    <lineage>
        <taxon>Eukaryota</taxon>
        <taxon>Viridiplantae</taxon>
        <taxon>Streptophyta</taxon>
        <taxon>Embryophyta</taxon>
        <taxon>Tracheophyta</taxon>
        <taxon>Spermatophyta</taxon>
        <taxon>Magnoliopsida</taxon>
        <taxon>eudicotyledons</taxon>
        <taxon>Gunneridae</taxon>
        <taxon>Pentapetalae</taxon>
        <taxon>rosids</taxon>
        <taxon>fabids</taxon>
        <taxon>Malpighiales</taxon>
        <taxon>Salicaceae</taxon>
        <taxon>Saliceae</taxon>
        <taxon>Populus</taxon>
    </lineage>
</organism>
<keyword evidence="2" id="KW-0472">Membrane</keyword>
<dbReference type="Proteomes" id="UP001164929">
    <property type="component" value="Chromosome 7"/>
</dbReference>
<keyword evidence="5" id="KW-1185">Reference proteome</keyword>
<comment type="caution">
    <text evidence="4">The sequence shown here is derived from an EMBL/GenBank/DDBJ whole genome shotgun (WGS) entry which is preliminary data.</text>
</comment>
<keyword evidence="1" id="KW-0479">Metal-binding</keyword>
<dbReference type="PANTHER" id="PTHR47662:SF1">
    <property type="entry name" value="RING-TYPE DOMAIN-CONTAINING PROTEIN"/>
    <property type="match status" value="1"/>
</dbReference>
<dbReference type="PROSITE" id="PS50089">
    <property type="entry name" value="ZF_RING_2"/>
    <property type="match status" value="1"/>
</dbReference>
<evidence type="ECO:0000313" key="4">
    <source>
        <dbReference type="EMBL" id="KAJ6990839.1"/>
    </source>
</evidence>
<dbReference type="InterPro" id="IPR001841">
    <property type="entry name" value="Znf_RING"/>
</dbReference>
<name>A0AAD6QI39_9ROSI</name>
<dbReference type="GO" id="GO:0008270">
    <property type="term" value="F:zinc ion binding"/>
    <property type="evidence" value="ECO:0007669"/>
    <property type="project" value="UniProtKB-KW"/>
</dbReference>
<dbReference type="InterPro" id="IPR013083">
    <property type="entry name" value="Znf_RING/FYVE/PHD"/>
</dbReference>